<evidence type="ECO:0000313" key="3">
    <source>
        <dbReference type="EMBL" id="KAK9090407.1"/>
    </source>
</evidence>
<sequence>MKIKWSAIVAVWICWMTIQSHQIWSSTSDPDSTTSFVSHLELITQQHNLGDAKTYKLPVEARTRIRGRNGLCVDVEGFVYRDNTPIIIFPCRTYDILNQLWKLTKEGRIYSQEKCLAASGTTPGSAVVIHECGTIADSAIIWEMSDSGSLVNVDSGLALTAKNGLSSSKLTVEENDYSTFQAWNATNNLNVVEVYIRSNRRNNECIYYNENSTVHLETCLKGSSRQQWRLYPDSTIRPKNWVDGCMEMTRFSRYDSTNWIKVGNCSQSPVLQRWVFRPDGSIVNLKSQLVVDASSTKPGYVVAWPFHGGSNQLWKLEYV</sequence>
<keyword evidence="4" id="KW-1185">Reference proteome</keyword>
<dbReference type="Proteomes" id="UP001417504">
    <property type="component" value="Unassembled WGS sequence"/>
</dbReference>
<dbReference type="InterPro" id="IPR000772">
    <property type="entry name" value="Ricin_B_lectin"/>
</dbReference>
<reference evidence="3 4" key="1">
    <citation type="submission" date="2024-01" db="EMBL/GenBank/DDBJ databases">
        <title>Genome assemblies of Stephania.</title>
        <authorList>
            <person name="Yang L."/>
        </authorList>
    </citation>
    <scope>NUCLEOTIDE SEQUENCE [LARGE SCALE GENOMIC DNA]</scope>
    <source>
        <strain evidence="3">QJT</strain>
        <tissue evidence="3">Leaf</tissue>
    </source>
</reference>
<name>A0AAP0EGK7_9MAGN</name>
<dbReference type="Gene3D" id="2.80.10.50">
    <property type="match status" value="2"/>
</dbReference>
<keyword evidence="1" id="KW-0732">Signal</keyword>
<feature type="chain" id="PRO_5042998219" description="Ricin B lectin domain-containing protein" evidence="1">
    <location>
        <begin position="21"/>
        <end position="319"/>
    </location>
</feature>
<feature type="domain" description="Ricin B lectin" evidence="2">
    <location>
        <begin position="192"/>
        <end position="317"/>
    </location>
</feature>
<gene>
    <name evidence="3" type="ORF">Sjap_023584</name>
</gene>
<evidence type="ECO:0000259" key="2">
    <source>
        <dbReference type="SMART" id="SM00458"/>
    </source>
</evidence>
<protein>
    <recommendedName>
        <fullName evidence="2">Ricin B lectin domain-containing protein</fullName>
    </recommendedName>
</protein>
<organism evidence="3 4">
    <name type="scientific">Stephania japonica</name>
    <dbReference type="NCBI Taxonomy" id="461633"/>
    <lineage>
        <taxon>Eukaryota</taxon>
        <taxon>Viridiplantae</taxon>
        <taxon>Streptophyta</taxon>
        <taxon>Embryophyta</taxon>
        <taxon>Tracheophyta</taxon>
        <taxon>Spermatophyta</taxon>
        <taxon>Magnoliopsida</taxon>
        <taxon>Ranunculales</taxon>
        <taxon>Menispermaceae</taxon>
        <taxon>Menispermoideae</taxon>
        <taxon>Cissampelideae</taxon>
        <taxon>Stephania</taxon>
    </lineage>
</organism>
<dbReference type="InterPro" id="IPR035992">
    <property type="entry name" value="Ricin_B-like_lectins"/>
</dbReference>
<accession>A0AAP0EGK7</accession>
<dbReference type="Pfam" id="PF00652">
    <property type="entry name" value="Ricin_B_lectin"/>
    <property type="match status" value="2"/>
</dbReference>
<dbReference type="AlphaFoldDB" id="A0AAP0EGK7"/>
<feature type="domain" description="Ricin B lectin" evidence="2">
    <location>
        <begin position="59"/>
        <end position="186"/>
    </location>
</feature>
<evidence type="ECO:0000256" key="1">
    <source>
        <dbReference type="SAM" id="SignalP"/>
    </source>
</evidence>
<dbReference type="SUPFAM" id="SSF50370">
    <property type="entry name" value="Ricin B-like lectins"/>
    <property type="match status" value="2"/>
</dbReference>
<feature type="signal peptide" evidence="1">
    <location>
        <begin position="1"/>
        <end position="20"/>
    </location>
</feature>
<dbReference type="PROSITE" id="PS50231">
    <property type="entry name" value="RICIN_B_LECTIN"/>
    <property type="match status" value="2"/>
</dbReference>
<comment type="caution">
    <text evidence="3">The sequence shown here is derived from an EMBL/GenBank/DDBJ whole genome shotgun (WGS) entry which is preliminary data.</text>
</comment>
<evidence type="ECO:0000313" key="4">
    <source>
        <dbReference type="Proteomes" id="UP001417504"/>
    </source>
</evidence>
<dbReference type="CDD" id="cd23443">
    <property type="entry name" value="beta-trefoil_Ricin_RIPs_II_rpt1"/>
    <property type="match status" value="1"/>
</dbReference>
<dbReference type="EMBL" id="JBBNAE010000010">
    <property type="protein sequence ID" value="KAK9090407.1"/>
    <property type="molecule type" value="Genomic_DNA"/>
</dbReference>
<proteinExistence type="predicted"/>
<dbReference type="SMART" id="SM00458">
    <property type="entry name" value="RICIN"/>
    <property type="match status" value="2"/>
</dbReference>